<sequence>MKKHLLLIILTILGMYQSYAEMVYPVSTISEALKKDAHAVIRLHETTFTIKSVGEAIERTHYVITILDEQGEDMARNFQYYDKMNRITEFDGILYDALGSKVKTLKKTDIRDISAADGFSLYTDMKFKIASFTYAQYPYTVEFTSEVVTTNLMYYPQWFPQNDEDVSLEKATLTVLCPKNITLRYKEQKMSSSVQVQTAGEVSTYKWTLENLPALIEEPNAPSNDEIISGVYLSPSDFEVSGYKGNMTSWENLGRFQSTLLAGRDELPENVKQQITQITAKETNKVEKIKKVYEYLQANTRYVSIQMGIGGWQPFDAKTVAQNGYGDCKALSNYTKAMLKAIGIESYYTIIGAGSKQTDLLVDFSSRVNFNHAILCVPVEKDTIWLECTSQTNPFGYQGSFTGNRHALIITPTGGKLVNTTRYTAKDNLVSRKVQVNLDVNGDAIVESLAAYHGEQQEDLSYILNSQNQEDQKKALYKKINIPSFEINQFSLTEKKARIPVVTEKLSLTVRKCGSKSGTRMFITPNVMNASSYIPPKIENRKNEIVLRMAYQDVDTVIYQLPKGYGIEFVPETIKIESKFGTYQSSLQTKEGEITYIRSVTVNRGRYPASVYNEWVDFRKKIVKADKTQMVLVNKGS</sequence>
<dbReference type="InterPro" id="IPR002931">
    <property type="entry name" value="Transglutaminase-like"/>
</dbReference>
<gene>
    <name evidence="3" type="ORF">QNI22_00770</name>
</gene>
<dbReference type="Proteomes" id="UP001232063">
    <property type="component" value="Unassembled WGS sequence"/>
</dbReference>
<evidence type="ECO:0000259" key="1">
    <source>
        <dbReference type="Pfam" id="PF01841"/>
    </source>
</evidence>
<dbReference type="AlphaFoldDB" id="A0AAE3R037"/>
<dbReference type="InterPro" id="IPR024618">
    <property type="entry name" value="DUF3857"/>
</dbReference>
<dbReference type="SUPFAM" id="SSF54001">
    <property type="entry name" value="Cysteine proteinases"/>
    <property type="match status" value="1"/>
</dbReference>
<dbReference type="Gene3D" id="2.60.120.1130">
    <property type="match status" value="1"/>
</dbReference>
<evidence type="ECO:0000259" key="2">
    <source>
        <dbReference type="Pfam" id="PF12969"/>
    </source>
</evidence>
<dbReference type="InterPro" id="IPR038765">
    <property type="entry name" value="Papain-like_cys_pep_sf"/>
</dbReference>
<feature type="domain" description="DUF3857" evidence="2">
    <location>
        <begin position="54"/>
        <end position="214"/>
    </location>
</feature>
<dbReference type="Gene3D" id="2.60.40.3140">
    <property type="match status" value="1"/>
</dbReference>
<organism evidence="3 4">
    <name type="scientific">Xanthocytophaga agilis</name>
    <dbReference type="NCBI Taxonomy" id="3048010"/>
    <lineage>
        <taxon>Bacteria</taxon>
        <taxon>Pseudomonadati</taxon>
        <taxon>Bacteroidota</taxon>
        <taxon>Cytophagia</taxon>
        <taxon>Cytophagales</taxon>
        <taxon>Rhodocytophagaceae</taxon>
        <taxon>Xanthocytophaga</taxon>
    </lineage>
</organism>
<name>A0AAE3R037_9BACT</name>
<comment type="caution">
    <text evidence="3">The sequence shown here is derived from an EMBL/GenBank/DDBJ whole genome shotgun (WGS) entry which is preliminary data.</text>
</comment>
<dbReference type="RefSeq" id="WP_314508692.1">
    <property type="nucleotide sequence ID" value="NZ_JASJOU010000001.1"/>
</dbReference>
<feature type="domain" description="Transglutaminase-like" evidence="1">
    <location>
        <begin position="276"/>
        <end position="366"/>
    </location>
</feature>
<dbReference type="Gene3D" id="3.10.620.30">
    <property type="match status" value="1"/>
</dbReference>
<proteinExistence type="predicted"/>
<dbReference type="EMBL" id="JASJOU010000001">
    <property type="protein sequence ID" value="MDJ1499152.1"/>
    <property type="molecule type" value="Genomic_DNA"/>
</dbReference>
<reference evidence="3" key="1">
    <citation type="submission" date="2023-05" db="EMBL/GenBank/DDBJ databases">
        <authorList>
            <person name="Zhang X."/>
        </authorList>
    </citation>
    <scope>NUCLEOTIDE SEQUENCE</scope>
    <source>
        <strain evidence="3">BD1B2-1</strain>
    </source>
</reference>
<evidence type="ECO:0000313" key="4">
    <source>
        <dbReference type="Proteomes" id="UP001232063"/>
    </source>
</evidence>
<evidence type="ECO:0000313" key="3">
    <source>
        <dbReference type="EMBL" id="MDJ1499152.1"/>
    </source>
</evidence>
<accession>A0AAE3R037</accession>
<dbReference type="Pfam" id="PF01841">
    <property type="entry name" value="Transglut_core"/>
    <property type="match status" value="1"/>
</dbReference>
<protein>
    <submittedName>
        <fullName evidence="3">DUF3857 and transglutaminase domain-containing protein</fullName>
    </submittedName>
</protein>
<dbReference type="Pfam" id="PF12969">
    <property type="entry name" value="DUF3857"/>
    <property type="match status" value="1"/>
</dbReference>
<keyword evidence="4" id="KW-1185">Reference proteome</keyword>